<evidence type="ECO:0000313" key="1">
    <source>
        <dbReference type="EMBL" id="MEK7954316.1"/>
    </source>
</evidence>
<dbReference type="EMBL" id="JBBUKT010000018">
    <property type="protein sequence ID" value="MEK7954316.1"/>
    <property type="molecule type" value="Genomic_DNA"/>
</dbReference>
<accession>A0ABU9B4P6</accession>
<evidence type="ECO:0000313" key="2">
    <source>
        <dbReference type="Proteomes" id="UP001371305"/>
    </source>
</evidence>
<name>A0ABU9B4P6_9BACT</name>
<reference evidence="1 2" key="1">
    <citation type="submission" date="2024-04" db="EMBL/GenBank/DDBJ databases">
        <title>Luteolibacter sp. isolated from soil.</title>
        <authorList>
            <person name="An J."/>
        </authorList>
    </citation>
    <scope>NUCLEOTIDE SEQUENCE [LARGE SCALE GENOMIC DNA]</scope>
    <source>
        <strain evidence="1 2">Y139</strain>
    </source>
</reference>
<dbReference type="InterPro" id="IPR024755">
    <property type="entry name" value="cpYpsA"/>
</dbReference>
<dbReference type="Pfam" id="PF12694">
    <property type="entry name" value="cpYpsA"/>
    <property type="match status" value="1"/>
</dbReference>
<keyword evidence="2" id="KW-1185">Reference proteome</keyword>
<dbReference type="RefSeq" id="WP_341408084.1">
    <property type="nucleotide sequence ID" value="NZ_JBBUKT010000018.1"/>
</dbReference>
<organism evidence="1 2">
    <name type="scientific">Luteolibacter soli</name>
    <dbReference type="NCBI Taxonomy" id="3135280"/>
    <lineage>
        <taxon>Bacteria</taxon>
        <taxon>Pseudomonadati</taxon>
        <taxon>Verrucomicrobiota</taxon>
        <taxon>Verrucomicrobiia</taxon>
        <taxon>Verrucomicrobiales</taxon>
        <taxon>Verrucomicrobiaceae</taxon>
        <taxon>Luteolibacter</taxon>
    </lineage>
</organism>
<dbReference type="Proteomes" id="UP001371305">
    <property type="component" value="Unassembled WGS sequence"/>
</dbReference>
<comment type="caution">
    <text evidence="1">The sequence shown here is derived from an EMBL/GenBank/DDBJ whole genome shotgun (WGS) entry which is preliminary data.</text>
</comment>
<sequence>MTLRKIISGGQTGADRAALDWAMANRVLHGGYCPKGRLAEDGPIPTSYALLETKTDQYPERTKLNVETSNATLVIVGESKLTRGSKLTVTHAEKKQKPVLTVFAAGLDQPTEAQIAEVRTWLEKHDPMVLNVAGSRASTSPNAYAFTKALMDATLGNK</sequence>
<gene>
    <name evidence="1" type="ORF">WKV53_27615</name>
</gene>
<dbReference type="Gene3D" id="3.40.50.450">
    <property type="match status" value="1"/>
</dbReference>
<proteinExistence type="predicted"/>
<protein>
    <submittedName>
        <fullName evidence="1">Molybdenum carrier protein</fullName>
    </submittedName>
</protein>